<evidence type="ECO:0000256" key="1">
    <source>
        <dbReference type="ARBA" id="ARBA00004370"/>
    </source>
</evidence>
<evidence type="ECO:0000256" key="5">
    <source>
        <dbReference type="ARBA" id="ARBA00023237"/>
    </source>
</evidence>
<dbReference type="Proteomes" id="UP000014227">
    <property type="component" value="Chromosome I"/>
</dbReference>
<gene>
    <name evidence="7" type="ORF">CCALI_02235</name>
</gene>
<evidence type="ECO:0000259" key="6">
    <source>
        <dbReference type="PROSITE" id="PS51779"/>
    </source>
</evidence>
<evidence type="ECO:0000313" key="7">
    <source>
        <dbReference type="EMBL" id="CCW36042.1"/>
    </source>
</evidence>
<keyword evidence="4" id="KW-0472">Membrane</keyword>
<evidence type="ECO:0000256" key="4">
    <source>
        <dbReference type="ARBA" id="ARBA00023136"/>
    </source>
</evidence>
<dbReference type="Pfam" id="PF07244">
    <property type="entry name" value="POTRA"/>
    <property type="match status" value="3"/>
</dbReference>
<dbReference type="InterPro" id="IPR039910">
    <property type="entry name" value="D15-like"/>
</dbReference>
<keyword evidence="2" id="KW-0812">Transmembrane</keyword>
<reference evidence="8" key="1">
    <citation type="submission" date="2013-03" db="EMBL/GenBank/DDBJ databases">
        <title>Genome sequence of Chthonomonas calidirosea, the first sequenced genome from the Armatimonadetes phylum (formally candidate division OP10).</title>
        <authorList>
            <person name="Lee K.C.Y."/>
            <person name="Morgan X.C."/>
            <person name="Dunfield P.F."/>
            <person name="Tamas I."/>
            <person name="Houghton K.M."/>
            <person name="Vyssotski M."/>
            <person name="Ryan J.L.J."/>
            <person name="Lagutin K."/>
            <person name="McDonald I.R."/>
            <person name="Stott M.B."/>
        </authorList>
    </citation>
    <scope>NUCLEOTIDE SEQUENCE [LARGE SCALE GENOMIC DNA]</scope>
    <source>
        <strain evidence="8">DSM 23976 / ICMP 18418 / T49</strain>
    </source>
</reference>
<organism evidence="7 8">
    <name type="scientific">Chthonomonas calidirosea (strain DSM 23976 / ICMP 18418 / T49)</name>
    <dbReference type="NCBI Taxonomy" id="1303518"/>
    <lineage>
        <taxon>Bacteria</taxon>
        <taxon>Bacillati</taxon>
        <taxon>Armatimonadota</taxon>
        <taxon>Chthonomonadia</taxon>
        <taxon>Chthonomonadales</taxon>
        <taxon>Chthonomonadaceae</taxon>
        <taxon>Chthonomonas</taxon>
    </lineage>
</organism>
<dbReference type="InterPro" id="IPR000184">
    <property type="entry name" value="Bac_surfAg_D15"/>
</dbReference>
<dbReference type="HOGENOM" id="CLU_007664_4_0_0"/>
<dbReference type="InParanoid" id="S0EX68"/>
<dbReference type="RefSeq" id="WP_016483562.1">
    <property type="nucleotide sequence ID" value="NC_021487.1"/>
</dbReference>
<dbReference type="PANTHER" id="PTHR12815:SF47">
    <property type="entry name" value="TRANSLOCATION AND ASSEMBLY MODULE SUBUNIT TAMA"/>
    <property type="match status" value="1"/>
</dbReference>
<dbReference type="STRING" id="454171.CP488_01859"/>
<keyword evidence="8" id="KW-1185">Reference proteome</keyword>
<dbReference type="EMBL" id="HF951689">
    <property type="protein sequence ID" value="CCW36042.1"/>
    <property type="molecule type" value="Genomic_DNA"/>
</dbReference>
<sequence length="644" mass="69677">MSLRPIGKQFASHVSLLLSILLITVSHQAKSALLPQAPDSLTASPQTAQQAPRIADIEVRGNHNLNSVFIISASGAKVGDLFTPQLQAQMEQNLLDTGYFGVLDPDPRNGVNVYAEEPNPPNGTCKVIIAVDENPMITNISITGTGPIKPEVVEAQLQGLKPGNVFNSKQFLTDANAIIDLYQKQHYIASFSQDVPIDAAGVLHINIIVAKVASLDFVGLHKTRKSYIMHVIKTRVGGYFNTDTLAQDRVALLNTGLFDDVRPSVTVVGTGQIAITLNFTEKRTGEIHAGAGYSDTARFIGFVELSDNNFRGLGERVALRGELGGLADRSSVELDFDEPYLGGRNTNLDVQLYDKTVYRFSSALSAASPIAPIPGTTASITNNYYTEQRAGGIVTATRPFGRFYSASLSLRAENVTTDLLNLPPQDLSIIQNGPIVSVTGFISHDTRDLYLDPSKGGVQQIGLEIGHADLSTPRTIFGIPVTGTITGSTNFLRTSLEARQYFSLSGQRPLNDPTKPETVLALRALVGASTGTLPFFEQFFMGGADTLRGYRDDRFWGKYEFLTSIELRQPLAPKFTGVLFMDIGDAWGGPYSNVNINGFSQRGFHPYIGVGPGLRIVTPLGLIRLDYGIGSEGGRIHFSFGSTF</sequence>
<dbReference type="InterPro" id="IPR010827">
    <property type="entry name" value="BamA/TamA_POTRA"/>
</dbReference>
<dbReference type="Gene3D" id="2.40.160.50">
    <property type="entry name" value="membrane protein fhac: a member of the omp85/tpsb transporter family"/>
    <property type="match status" value="1"/>
</dbReference>
<keyword evidence="3" id="KW-0732">Signal</keyword>
<dbReference type="Pfam" id="PF01103">
    <property type="entry name" value="Omp85"/>
    <property type="match status" value="1"/>
</dbReference>
<dbReference type="KEGG" id="ccz:CCALI_02235"/>
<dbReference type="PANTHER" id="PTHR12815">
    <property type="entry name" value="SORTING AND ASSEMBLY MACHINERY SAMM50 PROTEIN FAMILY MEMBER"/>
    <property type="match status" value="1"/>
</dbReference>
<accession>S0EX68</accession>
<feature type="domain" description="POTRA" evidence="6">
    <location>
        <begin position="210"/>
        <end position="282"/>
    </location>
</feature>
<name>S0EX68_CHTCT</name>
<dbReference type="AlphaFoldDB" id="S0EX68"/>
<evidence type="ECO:0000313" key="8">
    <source>
        <dbReference type="Proteomes" id="UP000014227"/>
    </source>
</evidence>
<proteinExistence type="predicted"/>
<dbReference type="PATRIC" id="fig|1303518.3.peg.2322"/>
<dbReference type="InterPro" id="IPR034746">
    <property type="entry name" value="POTRA"/>
</dbReference>
<evidence type="ECO:0000256" key="3">
    <source>
        <dbReference type="ARBA" id="ARBA00022729"/>
    </source>
</evidence>
<dbReference type="OrthoDB" id="9814535at2"/>
<keyword evidence="5" id="KW-0998">Cell outer membrane</keyword>
<dbReference type="eggNOG" id="COG4775">
    <property type="taxonomic scope" value="Bacteria"/>
</dbReference>
<comment type="subcellular location">
    <subcellularLocation>
        <location evidence="1">Membrane</location>
    </subcellularLocation>
</comment>
<protein>
    <submittedName>
        <fullName evidence="7">Beta-barrel assembly machine subunit BamA</fullName>
    </submittedName>
</protein>
<evidence type="ECO:0000256" key="2">
    <source>
        <dbReference type="ARBA" id="ARBA00022692"/>
    </source>
</evidence>
<dbReference type="PROSITE" id="PS51779">
    <property type="entry name" value="POTRA"/>
    <property type="match status" value="1"/>
</dbReference>
<dbReference type="Gene3D" id="3.10.20.310">
    <property type="entry name" value="membrane protein fhac"/>
    <property type="match status" value="3"/>
</dbReference>
<dbReference type="GO" id="GO:0019867">
    <property type="term" value="C:outer membrane"/>
    <property type="evidence" value="ECO:0007669"/>
    <property type="project" value="InterPro"/>
</dbReference>